<comment type="caution">
    <text evidence="14">The sequence shown here is derived from an EMBL/GenBank/DDBJ whole genome shotgun (WGS) entry which is preliminary data.</text>
</comment>
<keyword evidence="6 12" id="KW-0812">Transmembrane</keyword>
<evidence type="ECO:0000256" key="1">
    <source>
        <dbReference type="ARBA" id="ARBA00004429"/>
    </source>
</evidence>
<comment type="similarity">
    <text evidence="2">In the N-terminal section; belongs to the NhaA Na(+)/H(+) (TC 2.A.33) antiporter family.</text>
</comment>
<comment type="similarity">
    <text evidence="12">Belongs to the NhaA Na(+)/H(+) (TC 2.A.33) antiporter family.</text>
</comment>
<feature type="transmembrane region" description="Helical" evidence="12">
    <location>
        <begin position="113"/>
        <end position="132"/>
    </location>
</feature>
<dbReference type="PANTHER" id="PTHR30341:SF0">
    <property type="entry name" value="NA(+)_H(+) ANTIPORTER NHAA"/>
    <property type="match status" value="1"/>
</dbReference>
<dbReference type="GO" id="GO:0005886">
    <property type="term" value="C:plasma membrane"/>
    <property type="evidence" value="ECO:0007669"/>
    <property type="project" value="UniProtKB-SubCell"/>
</dbReference>
<dbReference type="PANTHER" id="PTHR30341">
    <property type="entry name" value="SODIUM ION/PROTON ANTIPORTER NHAA-RELATED"/>
    <property type="match status" value="1"/>
</dbReference>
<organism evidence="14 15">
    <name type="scientific">Streptosporangium album</name>
    <dbReference type="NCBI Taxonomy" id="47479"/>
    <lineage>
        <taxon>Bacteria</taxon>
        <taxon>Bacillati</taxon>
        <taxon>Actinomycetota</taxon>
        <taxon>Actinomycetes</taxon>
        <taxon>Streptosporangiales</taxon>
        <taxon>Streptosporangiaceae</taxon>
        <taxon>Streptosporangium</taxon>
    </lineage>
</organism>
<proteinExistence type="inferred from homology"/>
<keyword evidence="9 12" id="KW-0406">Ion transport</keyword>
<dbReference type="Pfam" id="PF13462">
    <property type="entry name" value="Thioredoxin_4"/>
    <property type="match status" value="1"/>
</dbReference>
<dbReference type="NCBIfam" id="TIGR00773">
    <property type="entry name" value="NhaA"/>
    <property type="match status" value="1"/>
</dbReference>
<evidence type="ECO:0000256" key="9">
    <source>
        <dbReference type="ARBA" id="ARBA00023065"/>
    </source>
</evidence>
<dbReference type="EMBL" id="JACHJU010000001">
    <property type="protein sequence ID" value="MBB4936583.1"/>
    <property type="molecule type" value="Genomic_DNA"/>
</dbReference>
<comment type="function">
    <text evidence="12">Na(+)/H(+) antiporter that extrudes sodium in exchange for external protons.</text>
</comment>
<dbReference type="HAMAP" id="MF_01844">
    <property type="entry name" value="NhaA"/>
    <property type="match status" value="1"/>
</dbReference>
<dbReference type="Pfam" id="PF06965">
    <property type="entry name" value="Na_H_antiport_1"/>
    <property type="match status" value="1"/>
</dbReference>
<keyword evidence="3 12" id="KW-0813">Transport</keyword>
<dbReference type="InterPro" id="IPR012336">
    <property type="entry name" value="Thioredoxin-like_fold"/>
</dbReference>
<feature type="transmembrane region" description="Helical" evidence="12">
    <location>
        <begin position="308"/>
        <end position="327"/>
    </location>
</feature>
<dbReference type="PROSITE" id="PS51352">
    <property type="entry name" value="THIOREDOXIN_2"/>
    <property type="match status" value="1"/>
</dbReference>
<name>A0A7W7W795_9ACTN</name>
<evidence type="ECO:0000256" key="3">
    <source>
        <dbReference type="ARBA" id="ARBA00022448"/>
    </source>
</evidence>
<sequence length="631" mass="67364">MAEPGEAGGASCERTTSAHSLKTPLRAFLRTETSSAVALLIATLAALAWANLGPSSYDAVWGTPLSVTADGFGVSLGLRQWVNSGLMTFFFFVVGLEARREFDMGELRDRRRLVLPLAAGLGGMIVPVAIYLGMNAGRPSAHGWGAAMSTDTAFALGMLALFGSRFPARLRTYLLTITVVDDLVALGVITIFYSEQVRLGALLAGAGIFCLILLIRAAGVLRGLPYALLGAAAWVALLKSGVEPIVIGLAMGLLTYASPAARGDLERATDLFRLFREQPTPQLARSASMGLASTISPNERLQQLYHPWVSYLIVPLFALSNAGITISGEFLARALTSPITLGILLAYIAGKPIGIIGSSLLVTWLSRGRIRPPVGWAAVTATGTIAGIGFTVSLLIATLAFSGPQLEQAKFGILTAALCAPLMTWIVYRVTALLPKRRRIRALLGTAESIIDLAAPVDPDRDHLRGPREAPVTVVEYGDFECLYCGQAESVIRELLADLGDVRYVWRHLPLHDVHPYAQLAAEATEAAAEQGSFWEMHDLLLDHQGALRVGDLIGYAEELGLDVDRFHDDLRDGAGAARIAEDVDSADLSGVSGTPTFFINGRRHHGAYDIATLTSAARAARARAALKSWS</sequence>
<accession>A0A7W7W795</accession>
<dbReference type="SUPFAM" id="SSF52833">
    <property type="entry name" value="Thioredoxin-like"/>
    <property type="match status" value="1"/>
</dbReference>
<dbReference type="GO" id="GO:0015385">
    <property type="term" value="F:sodium:proton antiporter activity"/>
    <property type="evidence" value="ECO:0007669"/>
    <property type="project" value="UniProtKB-UniRule"/>
</dbReference>
<evidence type="ECO:0000313" key="14">
    <source>
        <dbReference type="EMBL" id="MBB4936583.1"/>
    </source>
</evidence>
<dbReference type="InterPro" id="IPR013766">
    <property type="entry name" value="Thioredoxin_domain"/>
</dbReference>
<comment type="catalytic activity">
    <reaction evidence="12">
        <text>Na(+)(in) + 2 H(+)(out) = Na(+)(out) + 2 H(+)(in)</text>
        <dbReference type="Rhea" id="RHEA:29251"/>
        <dbReference type="ChEBI" id="CHEBI:15378"/>
        <dbReference type="ChEBI" id="CHEBI:29101"/>
    </reaction>
</comment>
<evidence type="ECO:0000256" key="10">
    <source>
        <dbReference type="ARBA" id="ARBA00023136"/>
    </source>
</evidence>
<feature type="transmembrane region" description="Helical" evidence="12">
    <location>
        <begin position="72"/>
        <end position="93"/>
    </location>
</feature>
<evidence type="ECO:0000256" key="5">
    <source>
        <dbReference type="ARBA" id="ARBA00022475"/>
    </source>
</evidence>
<evidence type="ECO:0000256" key="4">
    <source>
        <dbReference type="ARBA" id="ARBA00022449"/>
    </source>
</evidence>
<evidence type="ECO:0000313" key="15">
    <source>
        <dbReference type="Proteomes" id="UP000534286"/>
    </source>
</evidence>
<feature type="transmembrane region" description="Helical" evidence="12">
    <location>
        <begin position="411"/>
        <end position="431"/>
    </location>
</feature>
<dbReference type="Proteomes" id="UP000534286">
    <property type="component" value="Unassembled WGS sequence"/>
</dbReference>
<keyword evidence="4 12" id="KW-0050">Antiport</keyword>
<feature type="domain" description="Thioredoxin" evidence="13">
    <location>
        <begin position="442"/>
        <end position="623"/>
    </location>
</feature>
<evidence type="ECO:0000256" key="6">
    <source>
        <dbReference type="ARBA" id="ARBA00022692"/>
    </source>
</evidence>
<feature type="transmembrane region" description="Helical" evidence="12">
    <location>
        <begin position="339"/>
        <end position="362"/>
    </location>
</feature>
<feature type="transmembrane region" description="Helical" evidence="12">
    <location>
        <begin position="374"/>
        <end position="399"/>
    </location>
</feature>
<evidence type="ECO:0000259" key="13">
    <source>
        <dbReference type="PROSITE" id="PS51352"/>
    </source>
</evidence>
<evidence type="ECO:0000256" key="12">
    <source>
        <dbReference type="HAMAP-Rule" id="MF_01844"/>
    </source>
</evidence>
<comment type="subcellular location">
    <subcellularLocation>
        <location evidence="1">Cell inner membrane</location>
        <topology evidence="1">Multi-pass membrane protein</topology>
    </subcellularLocation>
    <subcellularLocation>
        <location evidence="12">Cell membrane</location>
        <topology evidence="12">Multi-pass membrane protein</topology>
    </subcellularLocation>
</comment>
<keyword evidence="10 12" id="KW-0472">Membrane</keyword>
<dbReference type="AlphaFoldDB" id="A0A7W7W795"/>
<feature type="transmembrane region" description="Helical" evidence="12">
    <location>
        <begin position="35"/>
        <end position="52"/>
    </location>
</feature>
<keyword evidence="15" id="KW-1185">Reference proteome</keyword>
<feature type="transmembrane region" description="Helical" evidence="12">
    <location>
        <begin position="174"/>
        <end position="193"/>
    </location>
</feature>
<evidence type="ECO:0000256" key="8">
    <source>
        <dbReference type="ARBA" id="ARBA00023053"/>
    </source>
</evidence>
<keyword evidence="5 12" id="KW-1003">Cell membrane</keyword>
<dbReference type="InterPro" id="IPR023171">
    <property type="entry name" value="Na/H_antiporter_dom_sf"/>
</dbReference>
<evidence type="ECO:0000256" key="2">
    <source>
        <dbReference type="ARBA" id="ARBA00007006"/>
    </source>
</evidence>
<feature type="transmembrane region" description="Helical" evidence="12">
    <location>
        <begin position="199"/>
        <end position="219"/>
    </location>
</feature>
<reference evidence="14 15" key="1">
    <citation type="submission" date="2020-08" db="EMBL/GenBank/DDBJ databases">
        <title>Sequencing the genomes of 1000 actinobacteria strains.</title>
        <authorList>
            <person name="Klenk H.-P."/>
        </authorList>
    </citation>
    <scope>NUCLEOTIDE SEQUENCE [LARGE SCALE GENOMIC DNA]</scope>
    <source>
        <strain evidence="14 15">DSM 43023</strain>
    </source>
</reference>
<dbReference type="Gene3D" id="3.40.30.10">
    <property type="entry name" value="Glutaredoxin"/>
    <property type="match status" value="1"/>
</dbReference>
<keyword evidence="7 12" id="KW-1133">Transmembrane helix</keyword>
<dbReference type="Gene3D" id="1.20.1530.10">
    <property type="entry name" value="Na+/H+ antiporter like domain"/>
    <property type="match status" value="1"/>
</dbReference>
<protein>
    <recommendedName>
        <fullName evidence="12">Na(+)/H(+) antiporter NhaA</fullName>
    </recommendedName>
    <alternativeName>
        <fullName evidence="12">Sodium/proton antiporter NhaA</fullName>
    </alternativeName>
</protein>
<dbReference type="InterPro" id="IPR036249">
    <property type="entry name" value="Thioredoxin-like_sf"/>
</dbReference>
<gene>
    <name evidence="12" type="primary">nhaA</name>
    <name evidence="14" type="ORF">FHR32_000888</name>
</gene>
<keyword evidence="8 12" id="KW-0915">Sodium</keyword>
<evidence type="ECO:0000256" key="11">
    <source>
        <dbReference type="ARBA" id="ARBA00023201"/>
    </source>
</evidence>
<evidence type="ECO:0000256" key="7">
    <source>
        <dbReference type="ARBA" id="ARBA00022989"/>
    </source>
</evidence>
<dbReference type="RefSeq" id="WP_184753111.1">
    <property type="nucleotide sequence ID" value="NZ_BAABEK010000078.1"/>
</dbReference>
<dbReference type="GO" id="GO:0006885">
    <property type="term" value="P:regulation of pH"/>
    <property type="evidence" value="ECO:0007669"/>
    <property type="project" value="UniProtKB-UniRule"/>
</dbReference>
<dbReference type="InterPro" id="IPR004670">
    <property type="entry name" value="NhaA"/>
</dbReference>
<keyword evidence="11 12" id="KW-0739">Sodium transport</keyword>